<keyword evidence="4" id="KW-0720">Serine protease</keyword>
<evidence type="ECO:0000313" key="7">
    <source>
        <dbReference type="Proteomes" id="UP000732399"/>
    </source>
</evidence>
<protein>
    <submittedName>
        <fullName evidence="6">S8 family serine peptidase</fullName>
    </submittedName>
</protein>
<dbReference type="PANTHER" id="PTHR43806:SF11">
    <property type="entry name" value="CEREVISIN-RELATED"/>
    <property type="match status" value="1"/>
</dbReference>
<evidence type="ECO:0000256" key="1">
    <source>
        <dbReference type="ARBA" id="ARBA00011073"/>
    </source>
</evidence>
<comment type="similarity">
    <text evidence="1">Belongs to the peptidase S8 family.</text>
</comment>
<keyword evidence="7" id="KW-1185">Reference proteome</keyword>
<evidence type="ECO:0000256" key="2">
    <source>
        <dbReference type="ARBA" id="ARBA00022670"/>
    </source>
</evidence>
<dbReference type="Pfam" id="PF00082">
    <property type="entry name" value="Peptidase_S8"/>
    <property type="match status" value="1"/>
</dbReference>
<dbReference type="PANTHER" id="PTHR43806">
    <property type="entry name" value="PEPTIDASE S8"/>
    <property type="match status" value="1"/>
</dbReference>
<keyword evidence="3" id="KW-0378">Hydrolase</keyword>
<sequence length="609" mass="65311">MGWTRVALMWSLALVGADAAAQPKVIRSDADLPTERYPYDALPSATYLGDAFRDTIIPRARRDAERVLAESRIEDPAIATRLRVNLAAIALMDGRRADARRLIREARAVAPKPQTQAIGWFLQDAVSSGDCTAAARTVKETLAAADPMVVRDDVVAYNGLLQAVSPGYHAASLAIGQDGEAAAQKSLSMSAALTIARIRMEATLLPRCREALSAPIRAWLDDARTKPADIWPARAVPPAATAGAKPVTVAVWEAGYDVSIFPGQLAHDPAEPFDGRDNDRNGVVDDIFGPTYDPYLRPTARVNEPVSAALAPRLALQLTLMKGERDLGFGDDTPEARLFAQRSREATPAEQVEDALTYVEVFGLNHGTWVASLIADGAPFVRLYDFQLAPFGDDPQPIALDEEGLARWEAAMPAATTRLRGAGVRVVNMSWKSDAVEIAEKLLARGLETDTARARARGQAMHRRVAALLQRTIRACPDILFIAGAGNSDQSDEILAAVPQSLKEPNLLVVGATGITGKPTSFTTFGRNVRLYALGEGNRVRGIGGMRMRASGTSFASPETARVAAQMLAVAPRLTPAQLIEGLTTTATREGELAVIHPANAVSWAQAKR</sequence>
<dbReference type="InterPro" id="IPR050131">
    <property type="entry name" value="Peptidase_S8_subtilisin-like"/>
</dbReference>
<proteinExistence type="inferred from homology"/>
<dbReference type="InterPro" id="IPR036852">
    <property type="entry name" value="Peptidase_S8/S53_dom_sf"/>
</dbReference>
<dbReference type="InterPro" id="IPR000209">
    <property type="entry name" value="Peptidase_S8/S53_dom"/>
</dbReference>
<evidence type="ECO:0000313" key="6">
    <source>
        <dbReference type="EMBL" id="NJR79926.1"/>
    </source>
</evidence>
<evidence type="ECO:0000256" key="3">
    <source>
        <dbReference type="ARBA" id="ARBA00022801"/>
    </source>
</evidence>
<keyword evidence="2" id="KW-0645">Protease</keyword>
<reference evidence="6 7" key="1">
    <citation type="submission" date="2020-03" db="EMBL/GenBank/DDBJ databases">
        <authorList>
            <person name="Wang L."/>
            <person name="He N."/>
            <person name="Li Y."/>
            <person name="Fang Y."/>
            <person name="Zhang F."/>
        </authorList>
    </citation>
    <scope>NUCLEOTIDE SEQUENCE [LARGE SCALE GENOMIC DNA]</scope>
    <source>
        <strain evidence="6 7">36D10-4-7</strain>
    </source>
</reference>
<dbReference type="SUPFAM" id="SSF52743">
    <property type="entry name" value="Subtilisin-like"/>
    <property type="match status" value="1"/>
</dbReference>
<name>A0ABX1CPQ5_9SPHN</name>
<organism evidence="6 7">
    <name type="scientific">Sphingomonas corticis</name>
    <dbReference type="NCBI Taxonomy" id="2722791"/>
    <lineage>
        <taxon>Bacteria</taxon>
        <taxon>Pseudomonadati</taxon>
        <taxon>Pseudomonadota</taxon>
        <taxon>Alphaproteobacteria</taxon>
        <taxon>Sphingomonadales</taxon>
        <taxon>Sphingomonadaceae</taxon>
        <taxon>Sphingomonas</taxon>
    </lineage>
</organism>
<accession>A0ABX1CPQ5</accession>
<evidence type="ECO:0000259" key="5">
    <source>
        <dbReference type="Pfam" id="PF00082"/>
    </source>
</evidence>
<comment type="caution">
    <text evidence="6">The sequence shown here is derived from an EMBL/GenBank/DDBJ whole genome shotgun (WGS) entry which is preliminary data.</text>
</comment>
<feature type="domain" description="Peptidase S8/S53" evidence="5">
    <location>
        <begin position="354"/>
        <end position="593"/>
    </location>
</feature>
<dbReference type="EMBL" id="JAAVJH010000011">
    <property type="protein sequence ID" value="NJR79926.1"/>
    <property type="molecule type" value="Genomic_DNA"/>
</dbReference>
<dbReference type="Gene3D" id="3.40.50.200">
    <property type="entry name" value="Peptidase S8/S53 domain"/>
    <property type="match status" value="1"/>
</dbReference>
<gene>
    <name evidence="6" type="ORF">HBH26_15170</name>
</gene>
<dbReference type="RefSeq" id="WP_168135486.1">
    <property type="nucleotide sequence ID" value="NZ_JAAVJH010000011.1"/>
</dbReference>
<dbReference type="Proteomes" id="UP000732399">
    <property type="component" value="Unassembled WGS sequence"/>
</dbReference>
<evidence type="ECO:0000256" key="4">
    <source>
        <dbReference type="ARBA" id="ARBA00022825"/>
    </source>
</evidence>